<evidence type="ECO:0000256" key="4">
    <source>
        <dbReference type="PIRSR" id="PIRSR001238-3"/>
    </source>
</evidence>
<protein>
    <recommendedName>
        <fullName evidence="1">Isoaspartyl dipeptidase</fullName>
        <ecNumber evidence="1">3.4.19.-</ecNumber>
    </recommendedName>
</protein>
<feature type="binding site" evidence="3">
    <location>
        <position position="102"/>
    </location>
    <ligand>
        <name>substrate</name>
    </ligand>
</feature>
<organism evidence="6 7">
    <name type="scientific">Nosocomiicoccus ampullae</name>
    <dbReference type="NCBI Taxonomy" id="489910"/>
    <lineage>
        <taxon>Bacteria</taxon>
        <taxon>Bacillati</taxon>
        <taxon>Bacillota</taxon>
        <taxon>Bacilli</taxon>
        <taxon>Bacillales</taxon>
        <taxon>Staphylococcaceae</taxon>
        <taxon>Nosocomiicoccus</taxon>
    </lineage>
</organism>
<proteinExistence type="inferred from homology"/>
<dbReference type="InterPro" id="IPR050378">
    <property type="entry name" value="Metallo-dep_Hydrolases_sf"/>
</dbReference>
<evidence type="ECO:0000256" key="3">
    <source>
        <dbReference type="PIRSR" id="PIRSR001238-2"/>
    </source>
</evidence>
<feature type="domain" description="Amidohydrolase 3" evidence="5">
    <location>
        <begin position="315"/>
        <end position="362"/>
    </location>
</feature>
<keyword evidence="1" id="KW-0482">Metalloprotease</keyword>
<comment type="PTM">
    <text evidence="1">Carboxylation allows a single lysine to coordinate two zinc ions.</text>
</comment>
<gene>
    <name evidence="6" type="ORF">HNQ45_000055</name>
</gene>
<feature type="domain" description="Amidohydrolase 3" evidence="5">
    <location>
        <begin position="47"/>
        <end position="74"/>
    </location>
</feature>
<keyword evidence="1" id="KW-0645">Protease</keyword>
<comment type="similarity">
    <text evidence="1">Belongs to the peptidase M38 family.</text>
</comment>
<comment type="caution">
    <text evidence="6">The sequence shown here is derived from an EMBL/GenBank/DDBJ whole genome shotgun (WGS) entry which is preliminary data.</text>
</comment>
<evidence type="ECO:0000256" key="1">
    <source>
        <dbReference type="PIRNR" id="PIRNR001238"/>
    </source>
</evidence>
<feature type="binding site" evidence="3">
    <location>
        <position position="283"/>
    </location>
    <ligand>
        <name>substrate</name>
    </ligand>
</feature>
<dbReference type="InterPro" id="IPR032466">
    <property type="entry name" value="Metal_Hydrolase"/>
</dbReference>
<evidence type="ECO:0000313" key="7">
    <source>
        <dbReference type="Proteomes" id="UP000579136"/>
    </source>
</evidence>
<comment type="cofactor">
    <cofactor evidence="1 4">
        <name>Zn(2+)</name>
        <dbReference type="ChEBI" id="CHEBI:29105"/>
    </cofactor>
    <text evidence="1 4">Binds 2 Zn(2+) ions per subunit.</text>
</comment>
<dbReference type="RefSeq" id="WP_183672632.1">
    <property type="nucleotide sequence ID" value="NZ_CBCRYX010000003.1"/>
</dbReference>
<dbReference type="NCBIfam" id="TIGR01975">
    <property type="entry name" value="isoAsp_dipep"/>
    <property type="match status" value="1"/>
</dbReference>
<feature type="binding site" evidence="4">
    <location>
        <position position="66"/>
    </location>
    <ligand>
        <name>Zn(2+)</name>
        <dbReference type="ChEBI" id="CHEBI:29105"/>
        <label>1</label>
        <note>catalytic</note>
    </ligand>
</feature>
<dbReference type="GO" id="GO:0008798">
    <property type="term" value="F:beta-aspartyl-peptidase activity"/>
    <property type="evidence" value="ECO:0007669"/>
    <property type="project" value="InterPro"/>
</dbReference>
<name>A0A9Q2HF53_9STAP</name>
<feature type="binding site" evidence="4">
    <location>
        <position position="279"/>
    </location>
    <ligand>
        <name>Zn(2+)</name>
        <dbReference type="ChEBI" id="CHEBI:29105"/>
        <label>1</label>
        <note>catalytic</note>
    </ligand>
</feature>
<comment type="subcellular location">
    <subcellularLocation>
        <location evidence="1">Cytoplasm</location>
    </subcellularLocation>
</comment>
<dbReference type="SUPFAM" id="SSF51556">
    <property type="entry name" value="Metallo-dependent hydrolases"/>
    <property type="match status" value="1"/>
</dbReference>
<dbReference type="InterPro" id="IPR010229">
    <property type="entry name" value="Pept_M38_dipep"/>
</dbReference>
<evidence type="ECO:0000256" key="2">
    <source>
        <dbReference type="PIRSR" id="PIRSR001238-1"/>
    </source>
</evidence>
<dbReference type="Pfam" id="PF07969">
    <property type="entry name" value="Amidohydro_3"/>
    <property type="match status" value="2"/>
</dbReference>
<reference evidence="6 7" key="1">
    <citation type="submission" date="2020-08" db="EMBL/GenBank/DDBJ databases">
        <title>Genomic Encyclopedia of Type Strains, Phase IV (KMG-IV): sequencing the most valuable type-strain genomes for metagenomic binning, comparative biology and taxonomic classification.</title>
        <authorList>
            <person name="Goeker M."/>
        </authorList>
    </citation>
    <scope>NUCLEOTIDE SEQUENCE [LARGE SCALE GENOMIC DNA]</scope>
    <source>
        <strain evidence="6 7">DSM 19163</strain>
    </source>
</reference>
<dbReference type="EMBL" id="JACHHF010000001">
    <property type="protein sequence ID" value="MBB5175197.1"/>
    <property type="molecule type" value="Genomic_DNA"/>
</dbReference>
<dbReference type="SUPFAM" id="SSF51338">
    <property type="entry name" value="Composite domain of metallo-dependent hydrolases"/>
    <property type="match status" value="2"/>
</dbReference>
<evidence type="ECO:0000259" key="5">
    <source>
        <dbReference type="Pfam" id="PF07969"/>
    </source>
</evidence>
<dbReference type="EC" id="3.4.19.-" evidence="1"/>
<dbReference type="InterPro" id="IPR013108">
    <property type="entry name" value="Amidohydro_3"/>
</dbReference>
<dbReference type="PANTHER" id="PTHR11647">
    <property type="entry name" value="HYDRANTOINASE/DIHYDROPYRIMIDINASE FAMILY MEMBER"/>
    <property type="match status" value="1"/>
</dbReference>
<feature type="binding site" evidence="3">
    <location>
        <position position="133"/>
    </location>
    <ligand>
        <name>substrate</name>
    </ligand>
</feature>
<dbReference type="GO" id="GO:0016810">
    <property type="term" value="F:hydrolase activity, acting on carbon-nitrogen (but not peptide) bonds"/>
    <property type="evidence" value="ECO:0007669"/>
    <property type="project" value="InterPro"/>
</dbReference>
<dbReference type="GO" id="GO:0008237">
    <property type="term" value="F:metallopeptidase activity"/>
    <property type="evidence" value="ECO:0007669"/>
    <property type="project" value="UniProtKB-KW"/>
</dbReference>
<comment type="function">
    <text evidence="1">Catalyzes the hydrolytic cleavage of a subset of L-isoaspartyl (L-beta-aspartyl) dipeptides. Used to degrade proteins damaged by L-isoaspartyl residues formation.</text>
</comment>
<feature type="binding site" evidence="4">
    <location>
        <position position="64"/>
    </location>
    <ligand>
        <name>Zn(2+)</name>
        <dbReference type="ChEBI" id="CHEBI:29105"/>
        <label>1</label>
        <note>catalytic</note>
    </ligand>
</feature>
<dbReference type="Gene3D" id="2.30.40.10">
    <property type="entry name" value="Urease, subunit C, domain 1"/>
    <property type="match status" value="1"/>
</dbReference>
<dbReference type="InterPro" id="IPR011059">
    <property type="entry name" value="Metal-dep_hydrolase_composite"/>
</dbReference>
<dbReference type="GO" id="GO:0046872">
    <property type="term" value="F:metal ion binding"/>
    <property type="evidence" value="ECO:0007669"/>
    <property type="project" value="UniProtKB-KW"/>
</dbReference>
<evidence type="ECO:0000313" key="6">
    <source>
        <dbReference type="EMBL" id="MBB5175197.1"/>
    </source>
</evidence>
<feature type="binding site" evidence="3">
    <location>
        <begin position="71"/>
        <end position="73"/>
    </location>
    <ligand>
        <name>substrate</name>
    </ligand>
</feature>
<keyword evidence="1 4" id="KW-0862">Zinc</keyword>
<feature type="binding site" evidence="3">
    <location>
        <position position="230"/>
    </location>
    <ligand>
        <name>substrate</name>
    </ligand>
</feature>
<feature type="binding site" evidence="4">
    <location>
        <position position="227"/>
    </location>
    <ligand>
        <name>Zn(2+)</name>
        <dbReference type="ChEBI" id="CHEBI:29105"/>
        <label>2</label>
        <note>catalytic</note>
    </ligand>
</feature>
<dbReference type="PIRSF" id="PIRSF001238">
    <property type="entry name" value="IadA"/>
    <property type="match status" value="1"/>
</dbReference>
<keyword evidence="7" id="KW-1185">Reference proteome</keyword>
<sequence length="383" mass="41683">MFTLIKNANLFTPKHLGKKDILFTQNKILKIEDEIDVQPLQQLFTVKIIDAKNNYVVPGFIDPHIHLLGGGGEGGFEKRTPEVQLSDLIKSGLTTVVGLLGTDGTTRHVTSLLAKARGLEKEGASTFMYTGNYDVPTPTITGNVKDDIILIDKIIGTAEIAISDSRSGQPTVQDLAKIIGDSRVGGLIGGKVGVTHFHTGPGKDYLSPLHEIIDQYELPASKIYATHINRSKSLMNDAIALGKKGAFIDITCDYDTAFGWVKYYVENDGQLSQLTLSTDGNGSLPTFDENGKLTGLEVAPTDTIIKTIQKVVEHNILSLEDALTLVTTNTSQALELESKGKIEKDYDADLLIINKDTFKLNEVFMKGRQMMSNGAVVVKGTFE</sequence>
<feature type="binding site" evidence="4">
    <location>
        <position position="198"/>
    </location>
    <ligand>
        <name>Zn(2+)</name>
        <dbReference type="ChEBI" id="CHEBI:29105"/>
        <label>2</label>
        <note>catalytic</note>
    </ligand>
</feature>
<dbReference type="Gene3D" id="3.20.20.140">
    <property type="entry name" value="Metal-dependent hydrolases"/>
    <property type="match status" value="1"/>
</dbReference>
<keyword evidence="1 6" id="KW-0378">Hydrolase</keyword>
<feature type="binding site" evidence="3">
    <location>
        <position position="166"/>
    </location>
    <ligand>
        <name>substrate</name>
    </ligand>
</feature>
<keyword evidence="1 4" id="KW-0479">Metal-binding</keyword>
<feature type="active site" description="Proton acceptor" evidence="2">
    <location>
        <position position="279"/>
    </location>
</feature>
<dbReference type="PANTHER" id="PTHR11647:SF1">
    <property type="entry name" value="COLLAPSIN RESPONSE MEDIATOR PROTEIN"/>
    <property type="match status" value="1"/>
</dbReference>
<dbReference type="GO" id="GO:0006508">
    <property type="term" value="P:proteolysis"/>
    <property type="evidence" value="ECO:0007669"/>
    <property type="project" value="UniProtKB-KW"/>
</dbReference>
<dbReference type="GO" id="GO:0005737">
    <property type="term" value="C:cytoplasm"/>
    <property type="evidence" value="ECO:0007669"/>
    <property type="project" value="UniProtKB-SubCell"/>
</dbReference>
<dbReference type="Proteomes" id="UP000579136">
    <property type="component" value="Unassembled WGS sequence"/>
</dbReference>
<dbReference type="AlphaFoldDB" id="A0A9Q2HF53"/>
<accession>A0A9Q2HF53</accession>